<dbReference type="EnsemblMetazoa" id="AMEC006534-RA">
    <property type="protein sequence ID" value="AMEC006534-PA"/>
    <property type="gene ID" value="AMEC006534"/>
</dbReference>
<dbReference type="VEuPathDB" id="VectorBase:AMEC006534"/>
<sequence>MDPEGCLRIMPINDVYDTSGQFVTRQLVAVEPFSQLNAAGSRAVFHGGNSSGDQVSTGAVAVGPAITVGRSSGTTVWLGLEAVSLGLAGGTPPFAATDRTGGDCGGAGSTVPVDDGERLAARPPVAFATGSFFSVATLAVPINYITFGGLGSYKVQPM</sequence>
<dbReference type="Proteomes" id="UP000075902">
    <property type="component" value="Unassembled WGS sequence"/>
</dbReference>
<dbReference type="AlphaFoldDB" id="A0A182TQH9"/>
<accession>A0A182TQH9</accession>
<evidence type="ECO:0000313" key="1">
    <source>
        <dbReference type="EnsemblMetazoa" id="AMEC006534-PA"/>
    </source>
</evidence>
<reference evidence="1" key="2">
    <citation type="submission" date="2020-05" db="UniProtKB">
        <authorList>
            <consortium name="EnsemblMetazoa"/>
        </authorList>
    </citation>
    <scope>IDENTIFICATION</scope>
    <source>
        <strain evidence="1">CM1001059</strain>
    </source>
</reference>
<protein>
    <submittedName>
        <fullName evidence="1">Uncharacterized protein</fullName>
    </submittedName>
</protein>
<proteinExistence type="predicted"/>
<reference evidence="2" key="1">
    <citation type="submission" date="2014-01" db="EMBL/GenBank/DDBJ databases">
        <title>The Genome Sequence of Anopheles melas CM1001059_A (V2).</title>
        <authorList>
            <consortium name="The Broad Institute Genomics Platform"/>
            <person name="Neafsey D.E."/>
            <person name="Besansky N."/>
            <person name="Howell P."/>
            <person name="Walton C."/>
            <person name="Young S.K."/>
            <person name="Zeng Q."/>
            <person name="Gargeya S."/>
            <person name="Fitzgerald M."/>
            <person name="Haas B."/>
            <person name="Abouelleil A."/>
            <person name="Allen A.W."/>
            <person name="Alvarado L."/>
            <person name="Arachchi H.M."/>
            <person name="Berlin A.M."/>
            <person name="Chapman S.B."/>
            <person name="Gainer-Dewar J."/>
            <person name="Goldberg J."/>
            <person name="Griggs A."/>
            <person name="Gujja S."/>
            <person name="Hansen M."/>
            <person name="Howarth C."/>
            <person name="Imamovic A."/>
            <person name="Ireland A."/>
            <person name="Larimer J."/>
            <person name="McCowan C."/>
            <person name="Murphy C."/>
            <person name="Pearson M."/>
            <person name="Poon T.W."/>
            <person name="Priest M."/>
            <person name="Roberts A."/>
            <person name="Saif S."/>
            <person name="Shea T."/>
            <person name="Sisk P."/>
            <person name="Sykes S."/>
            <person name="Wortman J."/>
            <person name="Nusbaum C."/>
            <person name="Birren B."/>
        </authorList>
    </citation>
    <scope>NUCLEOTIDE SEQUENCE [LARGE SCALE GENOMIC DNA]</scope>
    <source>
        <strain evidence="2">CM1001059</strain>
    </source>
</reference>
<evidence type="ECO:0000313" key="2">
    <source>
        <dbReference type="Proteomes" id="UP000075902"/>
    </source>
</evidence>
<keyword evidence="2" id="KW-1185">Reference proteome</keyword>
<organism evidence="1 2">
    <name type="scientific">Anopheles melas</name>
    <dbReference type="NCBI Taxonomy" id="34690"/>
    <lineage>
        <taxon>Eukaryota</taxon>
        <taxon>Metazoa</taxon>
        <taxon>Ecdysozoa</taxon>
        <taxon>Arthropoda</taxon>
        <taxon>Hexapoda</taxon>
        <taxon>Insecta</taxon>
        <taxon>Pterygota</taxon>
        <taxon>Neoptera</taxon>
        <taxon>Endopterygota</taxon>
        <taxon>Diptera</taxon>
        <taxon>Nematocera</taxon>
        <taxon>Culicoidea</taxon>
        <taxon>Culicidae</taxon>
        <taxon>Anophelinae</taxon>
        <taxon>Anopheles</taxon>
    </lineage>
</organism>
<name>A0A182TQH9_9DIPT</name>